<name>A0ABV5ZY81_9PSEU</name>
<dbReference type="InterPro" id="IPR007569">
    <property type="entry name" value="DUF559"/>
</dbReference>
<reference evidence="2 3" key="1">
    <citation type="submission" date="2024-09" db="EMBL/GenBank/DDBJ databases">
        <authorList>
            <person name="Sun Q."/>
            <person name="Mori K."/>
        </authorList>
    </citation>
    <scope>NUCLEOTIDE SEQUENCE [LARGE SCALE GENOMIC DNA]</scope>
    <source>
        <strain evidence="2 3">TBRC 7907</strain>
    </source>
</reference>
<dbReference type="SUPFAM" id="SSF52980">
    <property type="entry name" value="Restriction endonuclease-like"/>
    <property type="match status" value="1"/>
</dbReference>
<dbReference type="GO" id="GO:0004519">
    <property type="term" value="F:endonuclease activity"/>
    <property type="evidence" value="ECO:0007669"/>
    <property type="project" value="UniProtKB-KW"/>
</dbReference>
<keyword evidence="2" id="KW-0255">Endonuclease</keyword>
<keyword evidence="2" id="KW-0378">Hydrolase</keyword>
<sequence>MDSTSEYMLGEGILHAATAVAEGLVTWRQLRSLRFVRLVRGVYATPGLPVTHELRCQAVSLIVPPGALITGRSAATVRGLPLAATWDPVEVAVDEKGHFGPVRGVAVRRVLRGPGPMCPVGGLSLASVERMGFDLAIRRDRMEAVADLDAALHIGLIDRDSLLDYLDSTHERGVSWARAALAVADAGAESRQESRLRLVLVRAGLAPVTQHEIFDEEDFVARVDLAFPEEKVAVEYDGAWHSDPLQLSRDRTRVNRLQSAGWRIVFVTADRLRAAPEGVIAEVRGALLLARARHSRAYGPF</sequence>
<feature type="domain" description="DUF559" evidence="1">
    <location>
        <begin position="223"/>
        <end position="284"/>
    </location>
</feature>
<comment type="caution">
    <text evidence="2">The sequence shown here is derived from an EMBL/GenBank/DDBJ whole genome shotgun (WGS) entry which is preliminary data.</text>
</comment>
<dbReference type="RefSeq" id="WP_377853290.1">
    <property type="nucleotide sequence ID" value="NZ_JBHLZU010000015.1"/>
</dbReference>
<organism evidence="2 3">
    <name type="scientific">Allokutzneria oryzae</name>
    <dbReference type="NCBI Taxonomy" id="1378989"/>
    <lineage>
        <taxon>Bacteria</taxon>
        <taxon>Bacillati</taxon>
        <taxon>Actinomycetota</taxon>
        <taxon>Actinomycetes</taxon>
        <taxon>Pseudonocardiales</taxon>
        <taxon>Pseudonocardiaceae</taxon>
        <taxon>Allokutzneria</taxon>
    </lineage>
</organism>
<keyword evidence="3" id="KW-1185">Reference proteome</keyword>
<dbReference type="Gene3D" id="3.40.960.10">
    <property type="entry name" value="VSR Endonuclease"/>
    <property type="match status" value="1"/>
</dbReference>
<evidence type="ECO:0000259" key="1">
    <source>
        <dbReference type="Pfam" id="PF04480"/>
    </source>
</evidence>
<keyword evidence="2" id="KW-0540">Nuclease</keyword>
<evidence type="ECO:0000313" key="3">
    <source>
        <dbReference type="Proteomes" id="UP001589693"/>
    </source>
</evidence>
<gene>
    <name evidence="2" type="ORF">ACFFQA_18195</name>
</gene>
<dbReference type="Pfam" id="PF04480">
    <property type="entry name" value="DUF559"/>
    <property type="match status" value="1"/>
</dbReference>
<accession>A0ABV5ZY81</accession>
<evidence type="ECO:0000313" key="2">
    <source>
        <dbReference type="EMBL" id="MFB9905870.1"/>
    </source>
</evidence>
<dbReference type="EMBL" id="JBHLZU010000015">
    <property type="protein sequence ID" value="MFB9905870.1"/>
    <property type="molecule type" value="Genomic_DNA"/>
</dbReference>
<dbReference type="Proteomes" id="UP001589693">
    <property type="component" value="Unassembled WGS sequence"/>
</dbReference>
<protein>
    <submittedName>
        <fullName evidence="2">Endonuclease domain-containing protein</fullName>
    </submittedName>
</protein>
<proteinExistence type="predicted"/>
<dbReference type="InterPro" id="IPR011335">
    <property type="entry name" value="Restrct_endonuc-II-like"/>
</dbReference>